<evidence type="ECO:0000256" key="3">
    <source>
        <dbReference type="ARBA" id="ARBA00012741"/>
    </source>
</evidence>
<dbReference type="GO" id="GO:0033934">
    <property type="term" value="F:glucan 1,4-alpha-maltotriohydrolase activity"/>
    <property type="evidence" value="ECO:0007669"/>
    <property type="project" value="TreeGrafter"/>
</dbReference>
<keyword evidence="5" id="KW-0326">Glycosidase</keyword>
<dbReference type="EMBL" id="LNZH02000073">
    <property type="protein sequence ID" value="OCB91663.1"/>
    <property type="molecule type" value="Genomic_DNA"/>
</dbReference>
<comment type="caution">
    <text evidence="10">The sequence shown here is derived from an EMBL/GenBank/DDBJ whole genome shotgun (WGS) entry which is preliminary data.</text>
</comment>
<accession>A0A9Q5I4T4</accession>
<dbReference type="EC" id="3.2.1.20" evidence="3"/>
<dbReference type="Proteomes" id="UP000757232">
    <property type="component" value="Unassembled WGS sequence"/>
</dbReference>
<keyword evidence="11" id="KW-1185">Reference proteome</keyword>
<dbReference type="SUPFAM" id="SSF51445">
    <property type="entry name" value="(Trans)glycosidases"/>
    <property type="match status" value="1"/>
</dbReference>
<dbReference type="SMART" id="SM00642">
    <property type="entry name" value="Aamy"/>
    <property type="match status" value="1"/>
</dbReference>
<dbReference type="FunFam" id="3.20.20.80:FF:000087">
    <property type="entry name" value="Oligo-1,6-glucosidase IMA1"/>
    <property type="match status" value="1"/>
</dbReference>
<evidence type="ECO:0000256" key="5">
    <source>
        <dbReference type="ARBA" id="ARBA00023295"/>
    </source>
</evidence>
<dbReference type="FunFam" id="3.90.400.10:FF:000003">
    <property type="entry name" value="Probable alpha-glucosidase (Maltase)"/>
    <property type="match status" value="1"/>
</dbReference>
<comment type="catalytic activity">
    <reaction evidence="1">
        <text>Hydrolysis of terminal, non-reducing (1-&gt;4)-linked alpha-D-glucose residues with release of alpha-D-glucose.</text>
        <dbReference type="EC" id="3.2.1.20"/>
    </reaction>
</comment>
<evidence type="ECO:0000256" key="1">
    <source>
        <dbReference type="ARBA" id="ARBA00001657"/>
    </source>
</evidence>
<dbReference type="InterPro" id="IPR006047">
    <property type="entry name" value="GH13_cat_dom"/>
</dbReference>
<proteinExistence type="inferred from homology"/>
<evidence type="ECO:0000256" key="8">
    <source>
        <dbReference type="ARBA" id="ARBA00073730"/>
    </source>
</evidence>
<evidence type="ECO:0000313" key="10">
    <source>
        <dbReference type="EMBL" id="OCB91663.1"/>
    </source>
</evidence>
<dbReference type="Gene3D" id="3.20.20.80">
    <property type="entry name" value="Glycosidases"/>
    <property type="match status" value="1"/>
</dbReference>
<dbReference type="PANTHER" id="PTHR10357:SF179">
    <property type="entry name" value="NEUTRAL AND BASIC AMINO ACID TRANSPORT PROTEIN RBAT"/>
    <property type="match status" value="1"/>
</dbReference>
<dbReference type="GO" id="GO:0004556">
    <property type="term" value="F:alpha-amylase activity"/>
    <property type="evidence" value="ECO:0007669"/>
    <property type="project" value="TreeGrafter"/>
</dbReference>
<evidence type="ECO:0000259" key="9">
    <source>
        <dbReference type="SMART" id="SM00642"/>
    </source>
</evidence>
<dbReference type="GO" id="GO:0004558">
    <property type="term" value="F:alpha-1,4-glucosidase activity"/>
    <property type="evidence" value="ECO:0007669"/>
    <property type="project" value="UniProtKB-EC"/>
</dbReference>
<protein>
    <recommendedName>
        <fullName evidence="8">Alpha-glucosidase</fullName>
        <ecNumber evidence="3">3.2.1.20</ecNumber>
    </recommendedName>
    <alternativeName>
        <fullName evidence="7">Maltase</fullName>
    </alternativeName>
</protein>
<dbReference type="InterPro" id="IPR045857">
    <property type="entry name" value="O16G_dom_2"/>
</dbReference>
<dbReference type="OrthoDB" id="1740265at2759"/>
<reference evidence="10" key="1">
    <citation type="submission" date="2016-06" db="EMBL/GenBank/DDBJ databases">
        <title>Draft Genome sequence of the fungus Inonotus baumii.</title>
        <authorList>
            <person name="Zhu H."/>
            <person name="Lin W."/>
        </authorList>
    </citation>
    <scope>NUCLEOTIDE SEQUENCE</scope>
    <source>
        <strain evidence="10">821</strain>
    </source>
</reference>
<name>A0A9Q5I4T4_SANBA</name>
<evidence type="ECO:0000256" key="2">
    <source>
        <dbReference type="ARBA" id="ARBA00008061"/>
    </source>
</evidence>
<comment type="similarity">
    <text evidence="2">Belongs to the glycosyl hydrolase 13 family.</text>
</comment>
<dbReference type="GO" id="GO:0005987">
    <property type="term" value="P:sucrose catabolic process"/>
    <property type="evidence" value="ECO:0007669"/>
    <property type="project" value="TreeGrafter"/>
</dbReference>
<sequence>MSNDPDTAKTSPLVRAWWKEAIVYQIYPSSFYDSNDDGIGDLNGICLKLDYLKNLGIDVLWLSPIYKSPQKDMGYDMYSDYRDIDQRYGTLDDCDRLVRGIHDRGLKLMMDLVVNHTSDEHEWFKESRSSRTNPKRSWYIWRPPKYDEQGNRRPPNNWRSVFQGSAWEWDENTQEYYLHLYVPGQPDLNWENSEVRNAVWDLMRFWLDRGIDGFRMDVINLISKVPGLPDAPIANPREEYQPAPMYYANGPRVHEYLKEMNKEVLSKYDRLVTVGEAPFTHDMRALAEYVLPDNHELNMIFQFELMDVDSSGKTRDNPLVPREWKLTEFKEVVNRWQTYLRGEGFWNSVYIQNHDQARAVSRFGNDSPRWRAASAKMLAMLEVAQTGTLYIYQGEEIGMENVPRSWPIEEYKDIATINYYNRIRDERIADGKGEDPDMSDVLNGIQKKARDHARTPMQWDGSKNAGFSNSVPWMRVNDDYLSWNVASQIDDNNSVLSFWKKLLRIRKRNDVLVYGDFELIDEPNENVFAFKRTLDSQIAIAVLNFTTKDVEFAIPKMADRSSTEQLRLLISNNKPELSESEILAGNTLRLGGYEGRIYVLGDAGTGGVHTVG</sequence>
<feature type="domain" description="Glycosyl hydrolase family 13 catalytic" evidence="9">
    <location>
        <begin position="25"/>
        <end position="454"/>
    </location>
</feature>
<dbReference type="GO" id="GO:0004575">
    <property type="term" value="F:sucrose alpha-glucosidase activity"/>
    <property type="evidence" value="ECO:0007669"/>
    <property type="project" value="TreeGrafter"/>
</dbReference>
<evidence type="ECO:0000256" key="6">
    <source>
        <dbReference type="ARBA" id="ARBA00026248"/>
    </source>
</evidence>
<keyword evidence="4 10" id="KW-0378">Hydrolase</keyword>
<dbReference type="InterPro" id="IPR017853">
    <property type="entry name" value="GH"/>
</dbReference>
<evidence type="ECO:0000313" key="11">
    <source>
        <dbReference type="Proteomes" id="UP000757232"/>
    </source>
</evidence>
<dbReference type="PANTHER" id="PTHR10357">
    <property type="entry name" value="ALPHA-AMYLASE FAMILY MEMBER"/>
    <property type="match status" value="1"/>
</dbReference>
<dbReference type="GO" id="GO:0004574">
    <property type="term" value="F:oligo-1,6-glucosidase activity"/>
    <property type="evidence" value="ECO:0007669"/>
    <property type="project" value="TreeGrafter"/>
</dbReference>
<evidence type="ECO:0000256" key="4">
    <source>
        <dbReference type="ARBA" id="ARBA00022801"/>
    </source>
</evidence>
<dbReference type="FunFam" id="3.20.20.80:FF:000064">
    <property type="entry name" value="Oligo-1,6-glucosidase"/>
    <property type="match status" value="1"/>
</dbReference>
<dbReference type="CDD" id="cd11333">
    <property type="entry name" value="AmyAc_SI_OligoGlu_DGase"/>
    <property type="match status" value="1"/>
</dbReference>
<dbReference type="AlphaFoldDB" id="A0A9Q5I4T4"/>
<gene>
    <name evidence="10" type="ORF">A7U60_g1060</name>
</gene>
<dbReference type="Gene3D" id="3.90.400.10">
    <property type="entry name" value="Oligo-1,6-glucosidase, Domain 2"/>
    <property type="match status" value="1"/>
</dbReference>
<keyword evidence="6" id="KW-0462">Maltose metabolism</keyword>
<dbReference type="Gene3D" id="2.60.40.1180">
    <property type="entry name" value="Golgi alpha-mannosidase II"/>
    <property type="match status" value="1"/>
</dbReference>
<dbReference type="Pfam" id="PF00128">
    <property type="entry name" value="Alpha-amylase"/>
    <property type="match status" value="1"/>
</dbReference>
<evidence type="ECO:0000256" key="7">
    <source>
        <dbReference type="ARBA" id="ARBA00041343"/>
    </source>
</evidence>
<dbReference type="InterPro" id="IPR013780">
    <property type="entry name" value="Glyco_hydro_b"/>
</dbReference>
<dbReference type="GO" id="GO:0000025">
    <property type="term" value="P:maltose catabolic process"/>
    <property type="evidence" value="ECO:0007669"/>
    <property type="project" value="TreeGrafter"/>
</dbReference>
<organism evidence="10 11">
    <name type="scientific">Sanghuangporus baumii</name>
    <name type="common">Phellinus baumii</name>
    <dbReference type="NCBI Taxonomy" id="108892"/>
    <lineage>
        <taxon>Eukaryota</taxon>
        <taxon>Fungi</taxon>
        <taxon>Dikarya</taxon>
        <taxon>Basidiomycota</taxon>
        <taxon>Agaricomycotina</taxon>
        <taxon>Agaricomycetes</taxon>
        <taxon>Hymenochaetales</taxon>
        <taxon>Hymenochaetaceae</taxon>
        <taxon>Sanghuangporus</taxon>
    </lineage>
</organism>
<dbReference type="SUPFAM" id="SSF51011">
    <property type="entry name" value="Glycosyl hydrolase domain"/>
    <property type="match status" value="1"/>
</dbReference>